<keyword evidence="5 8" id="KW-0175">Coiled coil</keyword>
<organism evidence="10 11">
    <name type="scientific">Venturia nashicola</name>
    <dbReference type="NCBI Taxonomy" id="86259"/>
    <lineage>
        <taxon>Eukaryota</taxon>
        <taxon>Fungi</taxon>
        <taxon>Dikarya</taxon>
        <taxon>Ascomycota</taxon>
        <taxon>Pezizomycotina</taxon>
        <taxon>Dothideomycetes</taxon>
        <taxon>Pleosporomycetidae</taxon>
        <taxon>Venturiales</taxon>
        <taxon>Venturiaceae</taxon>
        <taxon>Venturia</taxon>
    </lineage>
</organism>
<dbReference type="InterPro" id="IPR020993">
    <property type="entry name" value="Centromere_CenpK"/>
</dbReference>
<accession>A0A4Z1NT69</accession>
<evidence type="ECO:0000256" key="2">
    <source>
        <dbReference type="ARBA" id="ARBA00004584"/>
    </source>
</evidence>
<dbReference type="GO" id="GO:0000070">
    <property type="term" value="P:mitotic sister chromatid segregation"/>
    <property type="evidence" value="ECO:0007669"/>
    <property type="project" value="TreeGrafter"/>
</dbReference>
<gene>
    <name evidence="10" type="ORF">E6O75_ATG07330</name>
</gene>
<dbReference type="PANTHER" id="PTHR14401">
    <property type="entry name" value="CENTROMERE PROTEIN K"/>
    <property type="match status" value="1"/>
</dbReference>
<feature type="compositionally biased region" description="Basic and acidic residues" evidence="9">
    <location>
        <begin position="258"/>
        <end position="267"/>
    </location>
</feature>
<comment type="subcellular location">
    <subcellularLocation>
        <location evidence="2">Chromosome</location>
        <location evidence="2">Centromere</location>
    </subcellularLocation>
    <subcellularLocation>
        <location evidence="1">Nucleus</location>
    </subcellularLocation>
</comment>
<dbReference type="GO" id="GO:0051382">
    <property type="term" value="P:kinetochore assembly"/>
    <property type="evidence" value="ECO:0007669"/>
    <property type="project" value="InterPro"/>
</dbReference>
<reference evidence="10 11" key="1">
    <citation type="submission" date="2019-04" db="EMBL/GenBank/DDBJ databases">
        <title>High contiguity whole genome sequence and gene annotation resource for two Venturia nashicola isolates.</title>
        <authorList>
            <person name="Prokchorchik M."/>
            <person name="Won K."/>
            <person name="Lee Y."/>
            <person name="Choi E.D."/>
            <person name="Segonzac C."/>
            <person name="Sohn K.H."/>
        </authorList>
    </citation>
    <scope>NUCLEOTIDE SEQUENCE [LARGE SCALE GENOMIC DNA]</scope>
    <source>
        <strain evidence="10 11">PRI2</strain>
    </source>
</reference>
<comment type="similarity">
    <text evidence="3">Belongs to the CENP-K/MCM22 family.</text>
</comment>
<evidence type="ECO:0000256" key="5">
    <source>
        <dbReference type="ARBA" id="ARBA00023054"/>
    </source>
</evidence>
<evidence type="ECO:0000256" key="3">
    <source>
        <dbReference type="ARBA" id="ARBA00005795"/>
    </source>
</evidence>
<evidence type="ECO:0000256" key="8">
    <source>
        <dbReference type="SAM" id="Coils"/>
    </source>
</evidence>
<keyword evidence="4" id="KW-0158">Chromosome</keyword>
<protein>
    <submittedName>
        <fullName evidence="10">Uncharacterized protein</fullName>
    </submittedName>
</protein>
<dbReference type="AlphaFoldDB" id="A0A4Z1NT69"/>
<proteinExistence type="inferred from homology"/>
<keyword evidence="11" id="KW-1185">Reference proteome</keyword>
<keyword evidence="7" id="KW-0137">Centromere</keyword>
<keyword evidence="6" id="KW-0539">Nucleus</keyword>
<dbReference type="PANTHER" id="PTHR14401:SF6">
    <property type="entry name" value="CENTROMERE PROTEIN K"/>
    <property type="match status" value="1"/>
</dbReference>
<feature type="coiled-coil region" evidence="8">
    <location>
        <begin position="175"/>
        <end position="209"/>
    </location>
</feature>
<feature type="region of interest" description="Disordered" evidence="9">
    <location>
        <begin position="238"/>
        <end position="278"/>
    </location>
</feature>
<evidence type="ECO:0000256" key="1">
    <source>
        <dbReference type="ARBA" id="ARBA00004123"/>
    </source>
</evidence>
<comment type="caution">
    <text evidence="10">The sequence shown here is derived from an EMBL/GenBank/DDBJ whole genome shotgun (WGS) entry which is preliminary data.</text>
</comment>
<evidence type="ECO:0000313" key="10">
    <source>
        <dbReference type="EMBL" id="TID14098.1"/>
    </source>
</evidence>
<dbReference type="GO" id="GO:0000775">
    <property type="term" value="C:chromosome, centromeric region"/>
    <property type="evidence" value="ECO:0007669"/>
    <property type="project" value="UniProtKB-SubCell"/>
</dbReference>
<sequence>MSNPIDSIRRYVLEAKASRDQEMDVDASDAKTEARLDRTIKELQERLRARKLDLEKLRSSSNSVAPTVPSSDPRERLEQLRLIQSAYEKMTPERPDMPSLDSALPALLATRTIKQSTLSAKQDIESSQSQLDSCSRQINHEESQLSDFKILATSLSARTARLQIDQEQKAGQSSSDQAKDLIRAKNKRKQDFQREIKMLQKGLDNFVEQHLAAMLAAEELGGPVVGELTDVDEDMLTAGFSSQGKPKSSNKEMTANGEAKRQRRIDEIWGGGEENQYENEKDAAAEEVRELLVKLLDANGGYIDLARDTAVARFVVRAKVAQFHPKDAKRLRLIDFARELDV</sequence>
<feature type="compositionally biased region" description="Polar residues" evidence="9">
    <location>
        <begin position="59"/>
        <end position="70"/>
    </location>
</feature>
<evidence type="ECO:0000256" key="4">
    <source>
        <dbReference type="ARBA" id="ARBA00022454"/>
    </source>
</evidence>
<evidence type="ECO:0000256" key="7">
    <source>
        <dbReference type="ARBA" id="ARBA00023328"/>
    </source>
</evidence>
<evidence type="ECO:0000256" key="6">
    <source>
        <dbReference type="ARBA" id="ARBA00023242"/>
    </source>
</evidence>
<evidence type="ECO:0000313" key="11">
    <source>
        <dbReference type="Proteomes" id="UP000298493"/>
    </source>
</evidence>
<dbReference type="GO" id="GO:0005634">
    <property type="term" value="C:nucleus"/>
    <property type="evidence" value="ECO:0007669"/>
    <property type="project" value="UniProtKB-SubCell"/>
</dbReference>
<name>A0A4Z1NT69_9PEZI</name>
<feature type="region of interest" description="Disordered" evidence="9">
    <location>
        <begin position="51"/>
        <end position="75"/>
    </location>
</feature>
<dbReference type="Proteomes" id="UP000298493">
    <property type="component" value="Unassembled WGS sequence"/>
</dbReference>
<feature type="compositionally biased region" description="Polar residues" evidence="9">
    <location>
        <begin position="239"/>
        <end position="253"/>
    </location>
</feature>
<dbReference type="EMBL" id="SNSC02000024">
    <property type="protein sequence ID" value="TID14098.1"/>
    <property type="molecule type" value="Genomic_DNA"/>
</dbReference>
<evidence type="ECO:0000256" key="9">
    <source>
        <dbReference type="SAM" id="MobiDB-lite"/>
    </source>
</evidence>